<organism evidence="12 13">
    <name type="scientific">Tribonema minus</name>
    <dbReference type="NCBI Taxonomy" id="303371"/>
    <lineage>
        <taxon>Eukaryota</taxon>
        <taxon>Sar</taxon>
        <taxon>Stramenopiles</taxon>
        <taxon>Ochrophyta</taxon>
        <taxon>PX clade</taxon>
        <taxon>Xanthophyceae</taxon>
        <taxon>Tribonematales</taxon>
        <taxon>Tribonemataceae</taxon>
        <taxon>Tribonema</taxon>
    </lineage>
</organism>
<keyword evidence="5" id="KW-0132">Cell division</keyword>
<evidence type="ECO:0000256" key="5">
    <source>
        <dbReference type="ARBA" id="ARBA00022618"/>
    </source>
</evidence>
<comment type="similarity">
    <text evidence="3">Belongs to the borealin family.</text>
</comment>
<evidence type="ECO:0000256" key="6">
    <source>
        <dbReference type="ARBA" id="ARBA00022776"/>
    </source>
</evidence>
<dbReference type="EMBL" id="JAFCMP010000531">
    <property type="protein sequence ID" value="KAG5176995.1"/>
    <property type="molecule type" value="Genomic_DNA"/>
</dbReference>
<evidence type="ECO:0000259" key="11">
    <source>
        <dbReference type="Pfam" id="PF10444"/>
    </source>
</evidence>
<evidence type="ECO:0000256" key="7">
    <source>
        <dbReference type="ARBA" id="ARBA00023242"/>
    </source>
</evidence>
<keyword evidence="13" id="KW-1185">Reference proteome</keyword>
<evidence type="ECO:0000256" key="9">
    <source>
        <dbReference type="ARBA" id="ARBA00023328"/>
    </source>
</evidence>
<feature type="domain" description="Borealin N-terminal" evidence="11">
    <location>
        <begin position="48"/>
        <end position="101"/>
    </location>
</feature>
<feature type="compositionally biased region" description="Basic residues" evidence="10">
    <location>
        <begin position="1"/>
        <end position="11"/>
    </location>
</feature>
<dbReference type="GO" id="GO:0051301">
    <property type="term" value="P:cell division"/>
    <property type="evidence" value="ECO:0007669"/>
    <property type="project" value="UniProtKB-KW"/>
</dbReference>
<sequence>MPPRRGQRKAPARGAGAQKQAAGEADENVSTNRPSGGGGEGEQAEVVEALLQELEMQVDARCQRIREEGERLKLALRNKFAVQKLRLPKSIRQMPLRQFLEDYGEDARAVLITATEPGMGSGGAMNSEGEPQTAVKGARDRGVAADAAVGRSMMMLPVLSDRRGGAALETPCKPSHAAISVMPTPGTAARLARRGEMMLSVNGSPLVVAPMMSMGVGGGGNAQQRLSTIHALEAEVASIAGGDPSALPDDMKRAAFGQLLSLQDQITQMMSTLK</sequence>
<evidence type="ECO:0000256" key="10">
    <source>
        <dbReference type="SAM" id="MobiDB-lite"/>
    </source>
</evidence>
<dbReference type="PANTHER" id="PTHR16040:SF7">
    <property type="entry name" value="AUSTRALIN, ISOFORM A-RELATED"/>
    <property type="match status" value="1"/>
</dbReference>
<evidence type="ECO:0000256" key="8">
    <source>
        <dbReference type="ARBA" id="ARBA00023306"/>
    </source>
</evidence>
<dbReference type="PANTHER" id="PTHR16040">
    <property type="entry name" value="AUSTRALIN, ISOFORM A-RELATED"/>
    <property type="match status" value="1"/>
</dbReference>
<protein>
    <recommendedName>
        <fullName evidence="11">Borealin N-terminal domain-containing protein</fullName>
    </recommendedName>
</protein>
<dbReference type="OrthoDB" id="2392550at2759"/>
<dbReference type="Proteomes" id="UP000664859">
    <property type="component" value="Unassembled WGS sequence"/>
</dbReference>
<dbReference type="Gene3D" id="6.10.250.1900">
    <property type="match status" value="1"/>
</dbReference>
<keyword evidence="7" id="KW-0539">Nucleus</keyword>
<comment type="caution">
    <text evidence="12">The sequence shown here is derived from an EMBL/GenBank/DDBJ whole genome shotgun (WGS) entry which is preliminary data.</text>
</comment>
<keyword evidence="9" id="KW-0137">Centromere</keyword>
<dbReference type="InterPro" id="IPR018851">
    <property type="entry name" value="Borealin_N"/>
</dbReference>
<dbReference type="GO" id="GO:0000775">
    <property type="term" value="C:chromosome, centromeric region"/>
    <property type="evidence" value="ECO:0007669"/>
    <property type="project" value="UniProtKB-SubCell"/>
</dbReference>
<evidence type="ECO:0000313" key="13">
    <source>
        <dbReference type="Proteomes" id="UP000664859"/>
    </source>
</evidence>
<proteinExistence type="inferred from homology"/>
<keyword evidence="4" id="KW-0158">Chromosome</keyword>
<evidence type="ECO:0000256" key="1">
    <source>
        <dbReference type="ARBA" id="ARBA00004123"/>
    </source>
</evidence>
<gene>
    <name evidence="12" type="ORF">JKP88DRAFT_265277</name>
</gene>
<evidence type="ECO:0000313" key="12">
    <source>
        <dbReference type="EMBL" id="KAG5176995.1"/>
    </source>
</evidence>
<feature type="compositionally biased region" description="Low complexity" evidence="10">
    <location>
        <begin position="12"/>
        <end position="23"/>
    </location>
</feature>
<dbReference type="AlphaFoldDB" id="A0A836C8I6"/>
<dbReference type="InterPro" id="IPR018867">
    <property type="entry name" value="Cell_div_borealin"/>
</dbReference>
<dbReference type="GO" id="GO:0005634">
    <property type="term" value="C:nucleus"/>
    <property type="evidence" value="ECO:0007669"/>
    <property type="project" value="UniProtKB-SubCell"/>
</dbReference>
<keyword evidence="6" id="KW-0498">Mitosis</keyword>
<feature type="region of interest" description="Disordered" evidence="10">
    <location>
        <begin position="1"/>
        <end position="42"/>
    </location>
</feature>
<accession>A0A836C8I6</accession>
<evidence type="ECO:0000256" key="4">
    <source>
        <dbReference type="ARBA" id="ARBA00022454"/>
    </source>
</evidence>
<reference evidence="12" key="1">
    <citation type="submission" date="2021-02" db="EMBL/GenBank/DDBJ databases">
        <title>First Annotated Genome of the Yellow-green Alga Tribonema minus.</title>
        <authorList>
            <person name="Mahan K.M."/>
        </authorList>
    </citation>
    <scope>NUCLEOTIDE SEQUENCE</scope>
    <source>
        <strain evidence="12">UTEX B ZZ1240</strain>
    </source>
</reference>
<evidence type="ECO:0000256" key="3">
    <source>
        <dbReference type="ARBA" id="ARBA00009914"/>
    </source>
</evidence>
<keyword evidence="8" id="KW-0131">Cell cycle</keyword>
<comment type="subcellular location">
    <subcellularLocation>
        <location evidence="2">Chromosome</location>
        <location evidence="2">Centromere</location>
    </subcellularLocation>
    <subcellularLocation>
        <location evidence="1">Nucleus</location>
    </subcellularLocation>
</comment>
<evidence type="ECO:0000256" key="2">
    <source>
        <dbReference type="ARBA" id="ARBA00004584"/>
    </source>
</evidence>
<name>A0A836C8I6_9STRA</name>
<dbReference type="Pfam" id="PF10444">
    <property type="entry name" value="Nbl1_Borealin_N"/>
    <property type="match status" value="1"/>
</dbReference>